<dbReference type="AlphaFoldDB" id="A0AAD7C6W5"/>
<comment type="caution">
    <text evidence="2">The sequence shown here is derived from an EMBL/GenBank/DDBJ whole genome shotgun (WGS) entry which is preliminary data.</text>
</comment>
<dbReference type="EMBL" id="JARKIE010000421">
    <property type="protein sequence ID" value="KAJ7640912.1"/>
    <property type="molecule type" value="Genomic_DNA"/>
</dbReference>
<feature type="chain" id="PRO_5042287927" evidence="1">
    <location>
        <begin position="20"/>
        <end position="226"/>
    </location>
</feature>
<reference evidence="2" key="1">
    <citation type="submission" date="2023-03" db="EMBL/GenBank/DDBJ databases">
        <title>Massive genome expansion in bonnet fungi (Mycena s.s.) driven by repeated elements and novel gene families across ecological guilds.</title>
        <authorList>
            <consortium name="Lawrence Berkeley National Laboratory"/>
            <person name="Harder C.B."/>
            <person name="Miyauchi S."/>
            <person name="Viragh M."/>
            <person name="Kuo A."/>
            <person name="Thoen E."/>
            <person name="Andreopoulos B."/>
            <person name="Lu D."/>
            <person name="Skrede I."/>
            <person name="Drula E."/>
            <person name="Henrissat B."/>
            <person name="Morin E."/>
            <person name="Kohler A."/>
            <person name="Barry K."/>
            <person name="LaButti K."/>
            <person name="Morin E."/>
            <person name="Salamov A."/>
            <person name="Lipzen A."/>
            <person name="Mereny Z."/>
            <person name="Hegedus B."/>
            <person name="Baldrian P."/>
            <person name="Stursova M."/>
            <person name="Weitz H."/>
            <person name="Taylor A."/>
            <person name="Grigoriev I.V."/>
            <person name="Nagy L.G."/>
            <person name="Martin F."/>
            <person name="Kauserud H."/>
        </authorList>
    </citation>
    <scope>NUCLEOTIDE SEQUENCE</scope>
    <source>
        <strain evidence="2">CBHHK067</strain>
    </source>
</reference>
<accession>A0AAD7C6W5</accession>
<evidence type="ECO:0000313" key="2">
    <source>
        <dbReference type="EMBL" id="KAJ7640912.1"/>
    </source>
</evidence>
<name>A0AAD7C6W5_MYCRO</name>
<evidence type="ECO:0000313" key="3">
    <source>
        <dbReference type="Proteomes" id="UP001221757"/>
    </source>
</evidence>
<sequence length="226" mass="26197">MLLGLSALIITFLVWLALSTRICRVIYDCLCGAERLDHRSQGFSARPRIQKSPNHCTSKIGDILAYYFRLQPPLMHSLQWTVSEIQERQLRNSLRPWCKIWNLLRGHSLRIFRCIQDMTVLKNQIEVCFTSLTFTNANYAQIRREIRLRELLEVAVTNAGDATRLRLKHLDMRHTRLPIGEALQIATQSPSWSMEKRGKSQGFEWTGGGSILLRIISRVRVEYCRG</sequence>
<keyword evidence="1" id="KW-0732">Signal</keyword>
<organism evidence="2 3">
    <name type="scientific">Mycena rosella</name>
    <name type="common">Pink bonnet</name>
    <name type="synonym">Agaricus rosellus</name>
    <dbReference type="NCBI Taxonomy" id="1033263"/>
    <lineage>
        <taxon>Eukaryota</taxon>
        <taxon>Fungi</taxon>
        <taxon>Dikarya</taxon>
        <taxon>Basidiomycota</taxon>
        <taxon>Agaricomycotina</taxon>
        <taxon>Agaricomycetes</taxon>
        <taxon>Agaricomycetidae</taxon>
        <taxon>Agaricales</taxon>
        <taxon>Marasmiineae</taxon>
        <taxon>Mycenaceae</taxon>
        <taxon>Mycena</taxon>
    </lineage>
</organism>
<dbReference type="Proteomes" id="UP001221757">
    <property type="component" value="Unassembled WGS sequence"/>
</dbReference>
<feature type="signal peptide" evidence="1">
    <location>
        <begin position="1"/>
        <end position="19"/>
    </location>
</feature>
<protein>
    <submittedName>
        <fullName evidence="2">Uncharacterized protein</fullName>
    </submittedName>
</protein>
<gene>
    <name evidence="2" type="ORF">B0H17DRAFT_1148866</name>
</gene>
<proteinExistence type="predicted"/>
<keyword evidence="3" id="KW-1185">Reference proteome</keyword>
<evidence type="ECO:0000256" key="1">
    <source>
        <dbReference type="SAM" id="SignalP"/>
    </source>
</evidence>